<keyword evidence="3" id="KW-1185">Reference proteome</keyword>
<feature type="compositionally biased region" description="Basic and acidic residues" evidence="1">
    <location>
        <begin position="130"/>
        <end position="146"/>
    </location>
</feature>
<dbReference type="PANTHER" id="PTHR31148">
    <property type="entry name" value="U1 SMALL NUCLEAR RIBONUCLEOPROTEIN C"/>
    <property type="match status" value="1"/>
</dbReference>
<gene>
    <name evidence="2" type="primary">SNRPC</name>
</gene>
<reference evidence="2 3" key="1">
    <citation type="submission" date="2021-02" db="EMBL/GenBank/DDBJ databases">
        <title>Safari Cat Assemblies.</title>
        <authorList>
            <person name="Bredemeyer K.R."/>
            <person name="Murphy W.J."/>
        </authorList>
    </citation>
    <scope>NUCLEOTIDE SEQUENCE [LARGE SCALE GENOMIC DNA]</scope>
</reference>
<organism evidence="2 3">
    <name type="scientific">Felis catus</name>
    <name type="common">Cat</name>
    <name type="synonym">Felis silvestris catus</name>
    <dbReference type="NCBI Taxonomy" id="9685"/>
    <lineage>
        <taxon>Eukaryota</taxon>
        <taxon>Metazoa</taxon>
        <taxon>Chordata</taxon>
        <taxon>Craniata</taxon>
        <taxon>Vertebrata</taxon>
        <taxon>Euteleostomi</taxon>
        <taxon>Mammalia</taxon>
        <taxon>Eutheria</taxon>
        <taxon>Laurasiatheria</taxon>
        <taxon>Carnivora</taxon>
        <taxon>Feliformia</taxon>
        <taxon>Felidae</taxon>
        <taxon>Felinae</taxon>
        <taxon>Felis</taxon>
    </lineage>
</organism>
<dbReference type="Ensembl" id="ENSFCTT00005023607.1">
    <property type="protein sequence ID" value="ENSFCTP00005015431.1"/>
    <property type="gene ID" value="ENSFCTG00005008433.1"/>
</dbReference>
<dbReference type="GeneTree" id="ENSGT00980000200300"/>
<evidence type="ECO:0000313" key="2">
    <source>
        <dbReference type="Ensembl" id="ENSFCTP00005015431.1"/>
    </source>
</evidence>
<proteinExistence type="predicted"/>
<evidence type="ECO:0000313" key="3">
    <source>
        <dbReference type="Proteomes" id="UP000823872"/>
    </source>
</evidence>
<dbReference type="Gene3D" id="3.30.160.60">
    <property type="entry name" value="Classic Zinc Finger"/>
    <property type="match status" value="1"/>
</dbReference>
<dbReference type="InterPro" id="IPR017340">
    <property type="entry name" value="U1_snRNP-C"/>
</dbReference>
<dbReference type="PANTHER" id="PTHR31148:SF1">
    <property type="entry name" value="U1 SMALL NUCLEAR RIBONUCLEOPROTEIN C"/>
    <property type="match status" value="1"/>
</dbReference>
<name>A0ABI7WYT7_FELCA</name>
<feature type="region of interest" description="Disordered" evidence="1">
    <location>
        <begin position="127"/>
        <end position="146"/>
    </location>
</feature>
<protein>
    <submittedName>
        <fullName evidence="2">Uncharacterized protein</fullName>
    </submittedName>
</protein>
<reference evidence="2" key="3">
    <citation type="submission" date="2025-09" db="UniProtKB">
        <authorList>
            <consortium name="Ensembl"/>
        </authorList>
    </citation>
    <scope>IDENTIFICATION</scope>
    <source>
        <strain evidence="2">breed Abyssinian</strain>
    </source>
</reference>
<accession>A0ABI7WYT7</accession>
<evidence type="ECO:0000256" key="1">
    <source>
        <dbReference type="SAM" id="MobiDB-lite"/>
    </source>
</evidence>
<reference evidence="2" key="2">
    <citation type="submission" date="2025-08" db="UniProtKB">
        <authorList>
            <consortium name="Ensembl"/>
        </authorList>
    </citation>
    <scope>IDENTIFICATION</scope>
    <source>
        <strain evidence="2">breed Abyssinian</strain>
    </source>
</reference>
<sequence>MPKFYYNTYLTHDSPSVRHSKVVGNTKNVKDYYQKRIEEQAQSLIDKTSMAFQHEKMPPTLFSASPPGGAMIPPPTSCGSSLPWYDASTHYGGPPMMPTMGPPPPGLMPVGPASGMRPLVGGHVPMMPRHPHDETSRPSHDGAHSARNDLTRQIRREGALFIFILHYLFFTRRSWCCDSGCFLTA</sequence>
<dbReference type="Proteomes" id="UP000823872">
    <property type="component" value="Chromosome D2"/>
</dbReference>